<gene>
    <name evidence="2" type="ORF">GP486_006362</name>
</gene>
<dbReference type="AlphaFoldDB" id="A0A9P8L7I0"/>
<evidence type="ECO:0000313" key="3">
    <source>
        <dbReference type="Proteomes" id="UP000750711"/>
    </source>
</evidence>
<dbReference type="EMBL" id="JAGHQM010001411">
    <property type="protein sequence ID" value="KAH0555694.1"/>
    <property type="molecule type" value="Genomic_DNA"/>
</dbReference>
<dbReference type="Proteomes" id="UP000750711">
    <property type="component" value="Unassembled WGS sequence"/>
</dbReference>
<reference evidence="2" key="1">
    <citation type="submission" date="2021-03" db="EMBL/GenBank/DDBJ databases">
        <title>Comparative genomics and phylogenomic investigation of the class Geoglossomycetes provide insights into ecological specialization and systematics.</title>
        <authorList>
            <person name="Melie T."/>
            <person name="Pirro S."/>
            <person name="Miller A.N."/>
            <person name="Quandt A."/>
        </authorList>
    </citation>
    <scope>NUCLEOTIDE SEQUENCE</scope>
    <source>
        <strain evidence="2">CAQ_001_2017</strain>
    </source>
</reference>
<comment type="caution">
    <text evidence="2">The sequence shown here is derived from an EMBL/GenBank/DDBJ whole genome shotgun (WGS) entry which is preliminary data.</text>
</comment>
<protein>
    <recommendedName>
        <fullName evidence="4">Retrotransposon gag domain-containing protein</fullName>
    </recommendedName>
</protein>
<sequence length="284" mass="33201">MATQGVWPANDKEVQKVLRRMGRTPPEDDNEKMTQRPAAYRPPTARQETFCQKADDEDEKAQGLMEAEFYERLQDPKVLYQKLVELIQRMRDLKVFSKNYRKQLYEVKQTLRNNTVENKLCGNADAYPTKDLKIIYMAGRVSGDALALISPHLWTANRHAYGTVNELYEHLEELYGDPNKECNAHQAFKDLAMRKEQTFQEFYSTFLHCIADGNISPRDLKDNLNNKLTWKLQGAVATYYNDLTITLSQFARYCIINDQQIWARLEKRDWTTRKPDGTRKTTTE</sequence>
<keyword evidence="3" id="KW-1185">Reference proteome</keyword>
<evidence type="ECO:0000256" key="1">
    <source>
        <dbReference type="SAM" id="MobiDB-lite"/>
    </source>
</evidence>
<name>A0A9P8L7I0_9PEZI</name>
<evidence type="ECO:0008006" key="4">
    <source>
        <dbReference type="Google" id="ProtNLM"/>
    </source>
</evidence>
<evidence type="ECO:0000313" key="2">
    <source>
        <dbReference type="EMBL" id="KAH0555694.1"/>
    </source>
</evidence>
<organism evidence="2 3">
    <name type="scientific">Trichoglossum hirsutum</name>
    <dbReference type="NCBI Taxonomy" id="265104"/>
    <lineage>
        <taxon>Eukaryota</taxon>
        <taxon>Fungi</taxon>
        <taxon>Dikarya</taxon>
        <taxon>Ascomycota</taxon>
        <taxon>Pezizomycotina</taxon>
        <taxon>Geoglossomycetes</taxon>
        <taxon>Geoglossales</taxon>
        <taxon>Geoglossaceae</taxon>
        <taxon>Trichoglossum</taxon>
    </lineage>
</organism>
<proteinExistence type="predicted"/>
<accession>A0A9P8L7I0</accession>
<feature type="region of interest" description="Disordered" evidence="1">
    <location>
        <begin position="20"/>
        <end position="47"/>
    </location>
</feature>